<dbReference type="Proteomes" id="UP000187406">
    <property type="component" value="Unassembled WGS sequence"/>
</dbReference>
<keyword evidence="2" id="KW-1185">Reference proteome</keyword>
<reference evidence="2" key="1">
    <citation type="submission" date="2016-04" db="EMBL/GenBank/DDBJ databases">
        <title>Cephalotus genome sequencing.</title>
        <authorList>
            <person name="Fukushima K."/>
            <person name="Hasebe M."/>
            <person name="Fang X."/>
        </authorList>
    </citation>
    <scope>NUCLEOTIDE SEQUENCE [LARGE SCALE GENOMIC DNA]</scope>
    <source>
        <strain evidence="2">cv. St1</strain>
    </source>
</reference>
<name>A0A1Q3AR21_CEPFO</name>
<dbReference type="InParanoid" id="A0A1Q3AR21"/>
<evidence type="ECO:0000313" key="2">
    <source>
        <dbReference type="Proteomes" id="UP000187406"/>
    </source>
</evidence>
<proteinExistence type="predicted"/>
<evidence type="ECO:0000313" key="1">
    <source>
        <dbReference type="EMBL" id="GAV58197.1"/>
    </source>
</evidence>
<dbReference type="AlphaFoldDB" id="A0A1Q3AR21"/>
<dbReference type="OrthoDB" id="1633296at2759"/>
<organism evidence="1 2">
    <name type="scientific">Cephalotus follicularis</name>
    <name type="common">Albany pitcher plant</name>
    <dbReference type="NCBI Taxonomy" id="3775"/>
    <lineage>
        <taxon>Eukaryota</taxon>
        <taxon>Viridiplantae</taxon>
        <taxon>Streptophyta</taxon>
        <taxon>Embryophyta</taxon>
        <taxon>Tracheophyta</taxon>
        <taxon>Spermatophyta</taxon>
        <taxon>Magnoliopsida</taxon>
        <taxon>eudicotyledons</taxon>
        <taxon>Gunneridae</taxon>
        <taxon>Pentapetalae</taxon>
        <taxon>rosids</taxon>
        <taxon>fabids</taxon>
        <taxon>Oxalidales</taxon>
        <taxon>Cephalotaceae</taxon>
        <taxon>Cephalotus</taxon>
    </lineage>
</organism>
<comment type="caution">
    <text evidence="1">The sequence shown here is derived from an EMBL/GenBank/DDBJ whole genome shotgun (WGS) entry which is preliminary data.</text>
</comment>
<accession>A0A1Q3AR21</accession>
<protein>
    <submittedName>
        <fullName evidence="1">Uncharacterized protein</fullName>
    </submittedName>
</protein>
<gene>
    <name evidence="1" type="ORF">CFOL_v3_01731</name>
</gene>
<dbReference type="EMBL" id="BDDD01000059">
    <property type="protein sequence ID" value="GAV58197.1"/>
    <property type="molecule type" value="Genomic_DNA"/>
</dbReference>
<sequence length="110" mass="12496">MVDVDLSFVTDKPGDLTATSTEDEKSVHVVWMKINRICLLSMRRLILDHLKSGLPTDCIAKELMTAISERYRVSSNTGIGSLLQGLFNIKYDGNEGVETMLFVWWTIRPY</sequence>